<evidence type="ECO:0000313" key="2">
    <source>
        <dbReference type="EMBL" id="KKR41443.1"/>
    </source>
</evidence>
<keyword evidence="1" id="KW-1133">Transmembrane helix</keyword>
<feature type="transmembrane region" description="Helical" evidence="1">
    <location>
        <begin position="12"/>
        <end position="34"/>
    </location>
</feature>
<protein>
    <recommendedName>
        <fullName evidence="4">Bacterial Ig-like domain-containing protein</fullName>
    </recommendedName>
</protein>
<dbReference type="AlphaFoldDB" id="A0A0G0QMQ5"/>
<sequence>MKLGQKISSAQFIWSQILILAIGLSFLAGIYYIVNIQYPQPKTLFSNGPVTTAPKSLRLELEQPTEDLLSYSSTVVVSGKTSPSKDILISQDMDDTIIQSKPDGSFSAVLNLNEGVNKITVAVFDSKGDFRSAERTIYYSKEKL</sequence>
<keyword evidence="1" id="KW-0472">Membrane</keyword>
<evidence type="ECO:0000313" key="3">
    <source>
        <dbReference type="Proteomes" id="UP000034881"/>
    </source>
</evidence>
<proteinExistence type="predicted"/>
<organism evidence="2 3">
    <name type="scientific">Candidatus Daviesbacteria bacterium GW2011_GWC2_40_12</name>
    <dbReference type="NCBI Taxonomy" id="1618431"/>
    <lineage>
        <taxon>Bacteria</taxon>
        <taxon>Candidatus Daviesiibacteriota</taxon>
    </lineage>
</organism>
<name>A0A0G0QMQ5_9BACT</name>
<accession>A0A0G0QMQ5</accession>
<dbReference type="Gene3D" id="2.60.40.10">
    <property type="entry name" value="Immunoglobulins"/>
    <property type="match status" value="1"/>
</dbReference>
<comment type="caution">
    <text evidence="2">The sequence shown here is derived from an EMBL/GenBank/DDBJ whole genome shotgun (WGS) entry which is preliminary data.</text>
</comment>
<evidence type="ECO:0008006" key="4">
    <source>
        <dbReference type="Google" id="ProtNLM"/>
    </source>
</evidence>
<dbReference type="Proteomes" id="UP000034881">
    <property type="component" value="Unassembled WGS sequence"/>
</dbReference>
<gene>
    <name evidence="2" type="ORF">UT77_C0011G0014</name>
</gene>
<keyword evidence="1" id="KW-0812">Transmembrane</keyword>
<dbReference type="InterPro" id="IPR013783">
    <property type="entry name" value="Ig-like_fold"/>
</dbReference>
<reference evidence="2 3" key="1">
    <citation type="journal article" date="2015" name="Nature">
        <title>rRNA introns, odd ribosomes, and small enigmatic genomes across a large radiation of phyla.</title>
        <authorList>
            <person name="Brown C.T."/>
            <person name="Hug L.A."/>
            <person name="Thomas B.C."/>
            <person name="Sharon I."/>
            <person name="Castelle C.J."/>
            <person name="Singh A."/>
            <person name="Wilkins M.J."/>
            <person name="Williams K.H."/>
            <person name="Banfield J.F."/>
        </authorList>
    </citation>
    <scope>NUCLEOTIDE SEQUENCE [LARGE SCALE GENOMIC DNA]</scope>
</reference>
<dbReference type="EMBL" id="LBYB01000011">
    <property type="protein sequence ID" value="KKR41443.1"/>
    <property type="molecule type" value="Genomic_DNA"/>
</dbReference>
<evidence type="ECO:0000256" key="1">
    <source>
        <dbReference type="SAM" id="Phobius"/>
    </source>
</evidence>